<feature type="region of interest" description="Disordered" evidence="1">
    <location>
        <begin position="1"/>
        <end position="20"/>
    </location>
</feature>
<evidence type="ECO:0000313" key="3">
    <source>
        <dbReference type="Proteomes" id="UP001341840"/>
    </source>
</evidence>
<protein>
    <submittedName>
        <fullName evidence="2">Uncharacterized protein</fullName>
    </submittedName>
</protein>
<name>A0ABU6YUM8_9FABA</name>
<dbReference type="EMBL" id="JASCZI010243645">
    <property type="protein sequence ID" value="MED6213442.1"/>
    <property type="molecule type" value="Genomic_DNA"/>
</dbReference>
<accession>A0ABU6YUM8</accession>
<keyword evidence="3" id="KW-1185">Reference proteome</keyword>
<proteinExistence type="predicted"/>
<sequence>MGDGRGVVGSEASAERRGEERVCCHKDHVAQRSCAAISSPRMYSGNKSDNMVSVRWVPLLEDLDAGKKLSWGLVVTPITAYAAPAIEPRLTLPDAHH</sequence>
<comment type="caution">
    <text evidence="2">The sequence shown here is derived from an EMBL/GenBank/DDBJ whole genome shotgun (WGS) entry which is preliminary data.</text>
</comment>
<reference evidence="2 3" key="1">
    <citation type="journal article" date="2023" name="Plants (Basel)">
        <title>Bridging the Gap: Combining Genomics and Transcriptomics Approaches to Understand Stylosanthes scabra, an Orphan Legume from the Brazilian Caatinga.</title>
        <authorList>
            <person name="Ferreira-Neto J.R.C."/>
            <person name="da Silva M.D."/>
            <person name="Binneck E."/>
            <person name="de Melo N.F."/>
            <person name="da Silva R.H."/>
            <person name="de Melo A.L.T.M."/>
            <person name="Pandolfi V."/>
            <person name="Bustamante F.O."/>
            <person name="Brasileiro-Vidal A.C."/>
            <person name="Benko-Iseppon A.M."/>
        </authorList>
    </citation>
    <scope>NUCLEOTIDE SEQUENCE [LARGE SCALE GENOMIC DNA]</scope>
    <source>
        <tissue evidence="2">Leaves</tissue>
    </source>
</reference>
<organism evidence="2 3">
    <name type="scientific">Stylosanthes scabra</name>
    <dbReference type="NCBI Taxonomy" id="79078"/>
    <lineage>
        <taxon>Eukaryota</taxon>
        <taxon>Viridiplantae</taxon>
        <taxon>Streptophyta</taxon>
        <taxon>Embryophyta</taxon>
        <taxon>Tracheophyta</taxon>
        <taxon>Spermatophyta</taxon>
        <taxon>Magnoliopsida</taxon>
        <taxon>eudicotyledons</taxon>
        <taxon>Gunneridae</taxon>
        <taxon>Pentapetalae</taxon>
        <taxon>rosids</taxon>
        <taxon>fabids</taxon>
        <taxon>Fabales</taxon>
        <taxon>Fabaceae</taxon>
        <taxon>Papilionoideae</taxon>
        <taxon>50 kb inversion clade</taxon>
        <taxon>dalbergioids sensu lato</taxon>
        <taxon>Dalbergieae</taxon>
        <taxon>Pterocarpus clade</taxon>
        <taxon>Stylosanthes</taxon>
    </lineage>
</organism>
<dbReference type="Proteomes" id="UP001341840">
    <property type="component" value="Unassembled WGS sequence"/>
</dbReference>
<gene>
    <name evidence="2" type="ORF">PIB30_093394</name>
</gene>
<evidence type="ECO:0000313" key="2">
    <source>
        <dbReference type="EMBL" id="MED6213442.1"/>
    </source>
</evidence>
<evidence type="ECO:0000256" key="1">
    <source>
        <dbReference type="SAM" id="MobiDB-lite"/>
    </source>
</evidence>